<name>A0AAJ7RKZ0_CEPCN</name>
<dbReference type="PANTHER" id="PTHR10131">
    <property type="entry name" value="TNF RECEPTOR ASSOCIATED FACTOR"/>
    <property type="match status" value="1"/>
</dbReference>
<dbReference type="InterPro" id="IPR002083">
    <property type="entry name" value="MATH/TRAF_dom"/>
</dbReference>
<sequence length="425" mass="49939">MEAHLRQCVEKKVRNIHPLETQNQTQSDLLWRDKIFSILSLLRSAVDGSERERKRLEEAVTLSMKNIERKHADMEILRLSVLEDTERVRQDSVIFEQRLLALERIFNEIDQHTNFSFKQVAEQLDFIQTELAADRNKCGEMINEWQTELKGFKTFLAKESVMISGMWHEQLEKMHDMKLELEMRCKGSRELTEKHDILSEKIDILVREMRNHSEAITNQAKEIKTLKFQMKDNVKYVEDLIKDSLIQSKLQDSDENDVSKHTEQISTNGRLLWRIDRYKEKMTDAKENDTVLRSPIFYNKDYGYTLRVELFLNGRGQWKDRHIIGCLRVIDGKWDPLLDWPCVLQATVTLRDQENPANDIRKIVKVTKKLKDGDSQKPDNESGLYMFIPHTKLTRYPGYVKDNVLFLDIQTRDLKIGGSTPSLIS</sequence>
<feature type="domain" description="MATH" evidence="1">
    <location>
        <begin position="268"/>
        <end position="411"/>
    </location>
</feature>
<keyword evidence="3" id="KW-0675">Receptor</keyword>
<dbReference type="InterPro" id="IPR008974">
    <property type="entry name" value="TRAF-like"/>
</dbReference>
<dbReference type="Gene3D" id="2.60.210.10">
    <property type="entry name" value="Apoptosis, Tumor Necrosis Factor Receptor Associated Protein 2, Chain A"/>
    <property type="match status" value="1"/>
</dbReference>
<dbReference type="SUPFAM" id="SSF49599">
    <property type="entry name" value="TRAF domain-like"/>
    <property type="match status" value="1"/>
</dbReference>
<dbReference type="RefSeq" id="XP_024942864.1">
    <property type="nucleotide sequence ID" value="XM_025087096.1"/>
</dbReference>
<evidence type="ECO:0000313" key="2">
    <source>
        <dbReference type="Proteomes" id="UP000694920"/>
    </source>
</evidence>
<dbReference type="PANTHER" id="PTHR10131:SF138">
    <property type="entry name" value="RE66324P"/>
    <property type="match status" value="1"/>
</dbReference>
<evidence type="ECO:0000313" key="3">
    <source>
        <dbReference type="RefSeq" id="XP_024942864.1"/>
    </source>
</evidence>
<accession>A0AAJ7RKZ0</accession>
<protein>
    <submittedName>
        <fullName evidence="3">TNF receptor-associated factor 5 isoform X2</fullName>
    </submittedName>
</protein>
<dbReference type="AlphaFoldDB" id="A0AAJ7RKZ0"/>
<evidence type="ECO:0000259" key="1">
    <source>
        <dbReference type="PROSITE" id="PS50144"/>
    </source>
</evidence>
<proteinExistence type="predicted"/>
<dbReference type="Proteomes" id="UP000694920">
    <property type="component" value="Unplaced"/>
</dbReference>
<gene>
    <name evidence="3" type="primary">LOC107269928</name>
</gene>
<organism evidence="2 3">
    <name type="scientific">Cephus cinctus</name>
    <name type="common">Wheat stem sawfly</name>
    <dbReference type="NCBI Taxonomy" id="211228"/>
    <lineage>
        <taxon>Eukaryota</taxon>
        <taxon>Metazoa</taxon>
        <taxon>Ecdysozoa</taxon>
        <taxon>Arthropoda</taxon>
        <taxon>Hexapoda</taxon>
        <taxon>Insecta</taxon>
        <taxon>Pterygota</taxon>
        <taxon>Neoptera</taxon>
        <taxon>Endopterygota</taxon>
        <taxon>Hymenoptera</taxon>
        <taxon>Cephoidea</taxon>
        <taxon>Cephidae</taxon>
        <taxon>Cephus</taxon>
    </lineage>
</organism>
<reference evidence="3" key="1">
    <citation type="submission" date="2025-08" db="UniProtKB">
        <authorList>
            <consortium name="RefSeq"/>
        </authorList>
    </citation>
    <scope>IDENTIFICATION</scope>
</reference>
<dbReference type="PROSITE" id="PS50144">
    <property type="entry name" value="MATH"/>
    <property type="match status" value="1"/>
</dbReference>
<dbReference type="GeneID" id="107269928"/>
<dbReference type="Pfam" id="PF22486">
    <property type="entry name" value="MATH_2"/>
    <property type="match status" value="1"/>
</dbReference>
<keyword evidence="2" id="KW-1185">Reference proteome</keyword>